<name>A0A0W8E279_9ZZZZ</name>
<dbReference type="PANTHER" id="PTHR48228">
    <property type="entry name" value="SUCCINYL-COA--D-CITRAMALATE COA-TRANSFERASE"/>
    <property type="match status" value="1"/>
</dbReference>
<dbReference type="PANTHER" id="PTHR48228:SF5">
    <property type="entry name" value="ALPHA-METHYLACYL-COA RACEMASE"/>
    <property type="match status" value="1"/>
</dbReference>
<evidence type="ECO:0000313" key="1">
    <source>
        <dbReference type="EMBL" id="KUG02748.1"/>
    </source>
</evidence>
<dbReference type="AlphaFoldDB" id="A0A0W8E279"/>
<dbReference type="Gene3D" id="3.40.50.10540">
    <property type="entry name" value="Crotonobetainyl-coa:carnitine coa-transferase, domain 1"/>
    <property type="match status" value="1"/>
</dbReference>
<sequence length="196" mass="22710">MTDGAISLLSYTLGEWSGQGILPERGSEMLTGGYACYNIYKTRDNKFISLGAIEDKFWRNFCLRIDRPDYIQLQWAREKQKNLIDDIKAIFIEKYQQEWLDIFSDLDICLTPVLTLEEMSEHPQVKEREMLIKLPDYQNSGRDLFMAGIPIKLSSTPGELKVQFPEVGQHTMSILQKAGYNEMEIVELKEQGIIKY</sequence>
<proteinExistence type="predicted"/>
<comment type="caution">
    <text evidence="1">The sequence shown here is derived from an EMBL/GenBank/DDBJ whole genome shotgun (WGS) entry which is preliminary data.</text>
</comment>
<dbReference type="Pfam" id="PF02515">
    <property type="entry name" value="CoA_transf_3"/>
    <property type="match status" value="1"/>
</dbReference>
<dbReference type="Gene3D" id="3.30.1540.10">
    <property type="entry name" value="formyl-coa transferase, domain 3"/>
    <property type="match status" value="1"/>
</dbReference>
<dbReference type="InterPro" id="IPR003673">
    <property type="entry name" value="CoA-Trfase_fam_III"/>
</dbReference>
<dbReference type="InterPro" id="IPR023606">
    <property type="entry name" value="CoA-Trfase_III_dom_1_sf"/>
</dbReference>
<accession>A0A0W8E279</accession>
<organism evidence="1">
    <name type="scientific">hydrocarbon metagenome</name>
    <dbReference type="NCBI Taxonomy" id="938273"/>
    <lineage>
        <taxon>unclassified sequences</taxon>
        <taxon>metagenomes</taxon>
        <taxon>ecological metagenomes</taxon>
    </lineage>
</organism>
<gene>
    <name evidence="1" type="ORF">ASZ90_019884</name>
</gene>
<dbReference type="InterPro" id="IPR050509">
    <property type="entry name" value="CoA-transferase_III"/>
</dbReference>
<keyword evidence="1" id="KW-0413">Isomerase</keyword>
<dbReference type="InterPro" id="IPR044855">
    <property type="entry name" value="CoA-Trfase_III_dom3_sf"/>
</dbReference>
<reference evidence="1" key="1">
    <citation type="journal article" date="2015" name="Proc. Natl. Acad. Sci. U.S.A.">
        <title>Networks of energetic and metabolic interactions define dynamics in microbial communities.</title>
        <authorList>
            <person name="Embree M."/>
            <person name="Liu J.K."/>
            <person name="Al-Bassam M.M."/>
            <person name="Zengler K."/>
        </authorList>
    </citation>
    <scope>NUCLEOTIDE SEQUENCE</scope>
</reference>
<dbReference type="SUPFAM" id="SSF89796">
    <property type="entry name" value="CoA-transferase family III (CaiB/BaiF)"/>
    <property type="match status" value="1"/>
</dbReference>
<protein>
    <submittedName>
        <fullName evidence="1">Alpha-methylacyl-coa racemase</fullName>
        <ecNumber evidence="1">5.1.99.4</ecNumber>
    </submittedName>
</protein>
<dbReference type="GO" id="GO:0008111">
    <property type="term" value="F:alpha-methylacyl-CoA racemase activity"/>
    <property type="evidence" value="ECO:0007669"/>
    <property type="project" value="UniProtKB-EC"/>
</dbReference>
<dbReference type="EMBL" id="LNQE01001910">
    <property type="protein sequence ID" value="KUG02748.1"/>
    <property type="molecule type" value="Genomic_DNA"/>
</dbReference>
<dbReference type="EC" id="5.1.99.4" evidence="1"/>